<evidence type="ECO:0000313" key="3">
    <source>
        <dbReference type="Proteomes" id="UP001057580"/>
    </source>
</evidence>
<dbReference type="InterPro" id="IPR006311">
    <property type="entry name" value="TAT_signal"/>
</dbReference>
<proteinExistence type="predicted"/>
<dbReference type="RefSeq" id="WP_260592944.1">
    <property type="nucleotide sequence ID" value="NZ_CP104003.1"/>
</dbReference>
<dbReference type="EMBL" id="CP104003">
    <property type="protein sequence ID" value="UWM53950.1"/>
    <property type="molecule type" value="Genomic_DNA"/>
</dbReference>
<sequence length="200" mass="20899">MKGIDRRQLLTVAGVSIVTGLAGCLGGGEDEAAPEASAEPTPNRDSSGAGTSTEASVNQTPTATPNSSGFVNEIPTPAPGEVYTRTGIESSVDTSCTGNFDEFDSQLARVSSKPQLVMLAYVSAPANSVELSDIEESYDDEANTFDLLLNFAVDESADTCTTTHEFVAIYAFDKDISGMVGTLSMSVNDGAPEQYVETTM</sequence>
<name>A0A9E7R3G5_9EURY</name>
<dbReference type="KEGG" id="ssai:N0B31_17715"/>
<accession>A0A9E7R3G5</accession>
<dbReference type="GeneID" id="74944299"/>
<reference evidence="2" key="1">
    <citation type="submission" date="2022-09" db="EMBL/GenBank/DDBJ databases">
        <title>Diverse halophilic archaea isolated from saline environments.</title>
        <authorList>
            <person name="Cui H.-L."/>
        </authorList>
    </citation>
    <scope>NUCLEOTIDE SEQUENCE</scope>
    <source>
        <strain evidence="2">ZS-35-S2</strain>
    </source>
</reference>
<gene>
    <name evidence="2" type="ORF">N0B31_17715</name>
</gene>
<feature type="region of interest" description="Disordered" evidence="1">
    <location>
        <begin position="29"/>
        <end position="84"/>
    </location>
</feature>
<dbReference type="PROSITE" id="PS51318">
    <property type="entry name" value="TAT"/>
    <property type="match status" value="1"/>
</dbReference>
<dbReference type="AlphaFoldDB" id="A0A9E7R3G5"/>
<evidence type="ECO:0000313" key="2">
    <source>
        <dbReference type="EMBL" id="UWM53950.1"/>
    </source>
</evidence>
<keyword evidence="3" id="KW-1185">Reference proteome</keyword>
<dbReference type="Proteomes" id="UP001057580">
    <property type="component" value="Chromosome"/>
</dbReference>
<feature type="compositionally biased region" description="Polar residues" evidence="1">
    <location>
        <begin position="43"/>
        <end position="70"/>
    </location>
</feature>
<evidence type="ECO:0008006" key="4">
    <source>
        <dbReference type="Google" id="ProtNLM"/>
    </source>
</evidence>
<evidence type="ECO:0000256" key="1">
    <source>
        <dbReference type="SAM" id="MobiDB-lite"/>
    </source>
</evidence>
<protein>
    <recommendedName>
        <fullName evidence="4">Lipoprotein</fullName>
    </recommendedName>
</protein>
<dbReference type="PROSITE" id="PS51257">
    <property type="entry name" value="PROKAR_LIPOPROTEIN"/>
    <property type="match status" value="1"/>
</dbReference>
<organism evidence="2 3">
    <name type="scientific">Salinirubellus salinus</name>
    <dbReference type="NCBI Taxonomy" id="1364945"/>
    <lineage>
        <taxon>Archaea</taxon>
        <taxon>Methanobacteriati</taxon>
        <taxon>Methanobacteriota</taxon>
        <taxon>Stenosarchaea group</taxon>
        <taxon>Halobacteria</taxon>
        <taxon>Halobacteriales</taxon>
        <taxon>Natronomonadaceae</taxon>
        <taxon>Salinirubellus</taxon>
    </lineage>
</organism>